<evidence type="ECO:0000313" key="5">
    <source>
        <dbReference type="Proteomes" id="UP000215914"/>
    </source>
</evidence>
<dbReference type="PANTHER" id="PTHR35697:SF1">
    <property type="entry name" value="PROTEIN TRACHEARY ELEMENT DIFFERENTIATION-RELATED 7"/>
    <property type="match status" value="1"/>
</dbReference>
<dbReference type="EMBL" id="CM007893">
    <property type="protein sequence ID" value="OTG29707.1"/>
    <property type="molecule type" value="Genomic_DNA"/>
</dbReference>
<feature type="transmembrane region" description="Helical" evidence="2">
    <location>
        <begin position="116"/>
        <end position="141"/>
    </location>
</feature>
<keyword evidence="4" id="KW-0430">Lectin</keyword>
<dbReference type="EMBL" id="MNCJ02000319">
    <property type="protein sequence ID" value="KAF5809431.1"/>
    <property type="molecule type" value="Genomic_DNA"/>
</dbReference>
<protein>
    <submittedName>
        <fullName evidence="4">Putative concanavalin A-like lectin/glucanase domain-containing protein</fullName>
    </submittedName>
</protein>
<name>A0A251V269_HELAN</name>
<dbReference type="PRINTS" id="PR01217">
    <property type="entry name" value="PRICHEXTENSN"/>
</dbReference>
<dbReference type="GO" id="GO:0030246">
    <property type="term" value="F:carbohydrate binding"/>
    <property type="evidence" value="ECO:0007669"/>
    <property type="project" value="UniProtKB-KW"/>
</dbReference>
<feature type="compositionally biased region" description="Pro residues" evidence="1">
    <location>
        <begin position="12"/>
        <end position="107"/>
    </location>
</feature>
<dbReference type="InParanoid" id="A0A251V269"/>
<evidence type="ECO:0000313" key="4">
    <source>
        <dbReference type="EMBL" id="OTG29707.1"/>
    </source>
</evidence>
<dbReference type="GO" id="GO:0009834">
    <property type="term" value="P:plant-type secondary cell wall biogenesis"/>
    <property type="evidence" value="ECO:0007669"/>
    <property type="project" value="InterPro"/>
</dbReference>
<dbReference type="OMA" id="EVHEHIV"/>
<keyword evidence="2" id="KW-0812">Transmembrane</keyword>
<proteinExistence type="predicted"/>
<evidence type="ECO:0000256" key="2">
    <source>
        <dbReference type="SAM" id="Phobius"/>
    </source>
</evidence>
<evidence type="ECO:0000256" key="1">
    <source>
        <dbReference type="SAM" id="MobiDB-lite"/>
    </source>
</evidence>
<dbReference type="AlphaFoldDB" id="A0A251V269"/>
<dbReference type="PANTHER" id="PTHR35697">
    <property type="entry name" value="OS08G0108300 PROTEIN"/>
    <property type="match status" value="1"/>
</dbReference>
<gene>
    <name evidence="4" type="ORF">HannXRQ_Chr04g0125201</name>
    <name evidence="3" type="ORF">HanXRQr2_Chr04g0157071</name>
</gene>
<reference evidence="3" key="3">
    <citation type="submission" date="2020-06" db="EMBL/GenBank/DDBJ databases">
        <title>Helianthus annuus Genome sequencing and assembly Release 2.</title>
        <authorList>
            <person name="Gouzy J."/>
            <person name="Langlade N."/>
            <person name="Munos S."/>
        </authorList>
    </citation>
    <scope>NUCLEOTIDE SEQUENCE</scope>
    <source>
        <tissue evidence="3">Leaves</tissue>
    </source>
</reference>
<reference evidence="4" key="2">
    <citation type="submission" date="2017-02" db="EMBL/GenBank/DDBJ databases">
        <title>Sunflower complete genome.</title>
        <authorList>
            <person name="Langlade N."/>
            <person name="Munos S."/>
        </authorList>
    </citation>
    <scope>NUCLEOTIDE SEQUENCE [LARGE SCALE GENOMIC DNA]</scope>
    <source>
        <tissue evidence="4">Leaves</tissue>
    </source>
</reference>
<dbReference type="InterPro" id="IPR044950">
    <property type="entry name" value="TED6/7"/>
</dbReference>
<dbReference type="Gramene" id="mRNA:HanXRQr2_Chr04g0157071">
    <property type="protein sequence ID" value="CDS:HanXRQr2_Chr04g0157071.1"/>
    <property type="gene ID" value="HanXRQr2_Chr04g0157071"/>
</dbReference>
<sequence>MASISTQYLFPHFPPPSPTSTPPSPTAKPPPSPPNFVPPPLPPHFVPPPSPPHFSPPPPHAVPPPSPPHLVPPPPHAGPPPSPPHFVPPPPHAVPPPSPPHFVPPPPPPPSNNSTIIVVVFVSCGGVFFLAFAMAALWCFLKKRKKMVQKAENVHFDEHRKVSEKIVQGPHGTETVILSVEDDIHIEEDMRKSELENFRKGLHLNSGDTYIIGGPIDPGKPSSSSGHHHLHG</sequence>
<accession>A0A251V269</accession>
<keyword evidence="2" id="KW-1133">Transmembrane helix</keyword>
<dbReference type="Proteomes" id="UP000215914">
    <property type="component" value="Chromosome 4"/>
</dbReference>
<keyword evidence="2" id="KW-0472">Membrane</keyword>
<feature type="region of interest" description="Disordered" evidence="1">
    <location>
        <begin position="1"/>
        <end position="107"/>
    </location>
</feature>
<dbReference type="OrthoDB" id="785473at2759"/>
<organism evidence="4 5">
    <name type="scientific">Helianthus annuus</name>
    <name type="common">Common sunflower</name>
    <dbReference type="NCBI Taxonomy" id="4232"/>
    <lineage>
        <taxon>Eukaryota</taxon>
        <taxon>Viridiplantae</taxon>
        <taxon>Streptophyta</taxon>
        <taxon>Embryophyta</taxon>
        <taxon>Tracheophyta</taxon>
        <taxon>Spermatophyta</taxon>
        <taxon>Magnoliopsida</taxon>
        <taxon>eudicotyledons</taxon>
        <taxon>Gunneridae</taxon>
        <taxon>Pentapetalae</taxon>
        <taxon>asterids</taxon>
        <taxon>campanulids</taxon>
        <taxon>Asterales</taxon>
        <taxon>Asteraceae</taxon>
        <taxon>Asteroideae</taxon>
        <taxon>Heliantheae alliance</taxon>
        <taxon>Heliantheae</taxon>
        <taxon>Helianthus</taxon>
    </lineage>
</organism>
<reference evidence="3 5" key="1">
    <citation type="journal article" date="2017" name="Nature">
        <title>The sunflower genome provides insights into oil metabolism, flowering and Asterid evolution.</title>
        <authorList>
            <person name="Badouin H."/>
            <person name="Gouzy J."/>
            <person name="Grassa C.J."/>
            <person name="Murat F."/>
            <person name="Staton S.E."/>
            <person name="Cottret L."/>
            <person name="Lelandais-Briere C."/>
            <person name="Owens G.L."/>
            <person name="Carrere S."/>
            <person name="Mayjonade B."/>
            <person name="Legrand L."/>
            <person name="Gill N."/>
            <person name="Kane N.C."/>
            <person name="Bowers J.E."/>
            <person name="Hubner S."/>
            <person name="Bellec A."/>
            <person name="Berard A."/>
            <person name="Berges H."/>
            <person name="Blanchet N."/>
            <person name="Boniface M.C."/>
            <person name="Brunel D."/>
            <person name="Catrice O."/>
            <person name="Chaidir N."/>
            <person name="Claudel C."/>
            <person name="Donnadieu C."/>
            <person name="Faraut T."/>
            <person name="Fievet G."/>
            <person name="Helmstetter N."/>
            <person name="King M."/>
            <person name="Knapp S.J."/>
            <person name="Lai Z."/>
            <person name="Le Paslier M.C."/>
            <person name="Lippi Y."/>
            <person name="Lorenzon L."/>
            <person name="Mandel J.R."/>
            <person name="Marage G."/>
            <person name="Marchand G."/>
            <person name="Marquand E."/>
            <person name="Bret-Mestries E."/>
            <person name="Morien E."/>
            <person name="Nambeesan S."/>
            <person name="Nguyen T."/>
            <person name="Pegot-Espagnet P."/>
            <person name="Pouilly N."/>
            <person name="Raftis F."/>
            <person name="Sallet E."/>
            <person name="Schiex T."/>
            <person name="Thomas J."/>
            <person name="Vandecasteele C."/>
            <person name="Vares D."/>
            <person name="Vear F."/>
            <person name="Vautrin S."/>
            <person name="Crespi M."/>
            <person name="Mangin B."/>
            <person name="Burke J.M."/>
            <person name="Salse J."/>
            <person name="Munos S."/>
            <person name="Vincourt P."/>
            <person name="Rieseberg L.H."/>
            <person name="Langlade N.B."/>
        </authorList>
    </citation>
    <scope>NUCLEOTIDE SEQUENCE [LARGE SCALE GENOMIC DNA]</scope>
    <source>
        <strain evidence="5">cv. SF193</strain>
        <tissue evidence="3">Leaves</tissue>
    </source>
</reference>
<evidence type="ECO:0000313" key="3">
    <source>
        <dbReference type="EMBL" id="KAF5809431.1"/>
    </source>
</evidence>
<keyword evidence="5" id="KW-1185">Reference proteome</keyword>